<dbReference type="EMBL" id="JAVHNR010000003">
    <property type="protein sequence ID" value="KAK6348046.1"/>
    <property type="molecule type" value="Genomic_DNA"/>
</dbReference>
<name>A0AAN8N283_9PEZI</name>
<proteinExistence type="predicted"/>
<organism evidence="2 3">
    <name type="scientific">Orbilia javanica</name>
    <dbReference type="NCBI Taxonomy" id="47235"/>
    <lineage>
        <taxon>Eukaryota</taxon>
        <taxon>Fungi</taxon>
        <taxon>Dikarya</taxon>
        <taxon>Ascomycota</taxon>
        <taxon>Pezizomycotina</taxon>
        <taxon>Orbiliomycetes</taxon>
        <taxon>Orbiliales</taxon>
        <taxon>Orbiliaceae</taxon>
        <taxon>Orbilia</taxon>
    </lineage>
</organism>
<evidence type="ECO:0000313" key="2">
    <source>
        <dbReference type="EMBL" id="KAK6348046.1"/>
    </source>
</evidence>
<keyword evidence="3" id="KW-1185">Reference proteome</keyword>
<protein>
    <submittedName>
        <fullName evidence="2">Uncharacterized protein</fullName>
    </submittedName>
</protein>
<dbReference type="AlphaFoldDB" id="A0AAN8N283"/>
<evidence type="ECO:0000313" key="3">
    <source>
        <dbReference type="Proteomes" id="UP001313282"/>
    </source>
</evidence>
<gene>
    <name evidence="2" type="ORF">TWF718_005866</name>
</gene>
<feature type="compositionally biased region" description="Low complexity" evidence="1">
    <location>
        <begin position="155"/>
        <end position="180"/>
    </location>
</feature>
<sequence length="193" mass="21921">MSHMAPNSRYEFELDVEPNRWISFHFGHRSSNVARNNHHSGRTVRSVSTRRFDTSGNQTHYRRELMESSSDGHFYRVWEQYPKLDNAPSAPRGFIEEIPSHPNTILSGDEEEDPGEEVEKSVCEKSRYSHSLGEGGSHNGGYTSFNFASVPGPSPASRPASSYSPSYSRSYSHYYHSQSPKRAPRQSRDPSVH</sequence>
<reference evidence="2 3" key="1">
    <citation type="submission" date="2019-10" db="EMBL/GenBank/DDBJ databases">
        <authorList>
            <person name="Palmer J.M."/>
        </authorList>
    </citation>
    <scope>NUCLEOTIDE SEQUENCE [LARGE SCALE GENOMIC DNA]</scope>
    <source>
        <strain evidence="2 3">TWF718</strain>
    </source>
</reference>
<dbReference type="Proteomes" id="UP001313282">
    <property type="component" value="Unassembled WGS sequence"/>
</dbReference>
<feature type="region of interest" description="Disordered" evidence="1">
    <location>
        <begin position="96"/>
        <end position="193"/>
    </location>
</feature>
<evidence type="ECO:0000256" key="1">
    <source>
        <dbReference type="SAM" id="MobiDB-lite"/>
    </source>
</evidence>
<feature type="compositionally biased region" description="Basic and acidic residues" evidence="1">
    <location>
        <begin position="117"/>
        <end position="127"/>
    </location>
</feature>
<comment type="caution">
    <text evidence="2">The sequence shown here is derived from an EMBL/GenBank/DDBJ whole genome shotgun (WGS) entry which is preliminary data.</text>
</comment>
<accession>A0AAN8N283</accession>